<accession>A0ABW4WYL0</accession>
<dbReference type="InterPro" id="IPR013078">
    <property type="entry name" value="His_Pase_superF_clade-1"/>
</dbReference>
<dbReference type="CDD" id="cd07067">
    <property type="entry name" value="HP_PGM_like"/>
    <property type="match status" value="1"/>
</dbReference>
<dbReference type="InterPro" id="IPR029033">
    <property type="entry name" value="His_PPase_superfam"/>
</dbReference>
<dbReference type="EMBL" id="JBHUHV010000037">
    <property type="protein sequence ID" value="MFD2067672.1"/>
    <property type="molecule type" value="Genomic_DNA"/>
</dbReference>
<gene>
    <name evidence="1" type="ORF">ACFSKU_12320</name>
</gene>
<evidence type="ECO:0000313" key="1">
    <source>
        <dbReference type="EMBL" id="MFD2067672.1"/>
    </source>
</evidence>
<organism evidence="1 2">
    <name type="scientific">Pontibacter silvestris</name>
    <dbReference type="NCBI Taxonomy" id="2305183"/>
    <lineage>
        <taxon>Bacteria</taxon>
        <taxon>Pseudomonadati</taxon>
        <taxon>Bacteroidota</taxon>
        <taxon>Cytophagia</taxon>
        <taxon>Cytophagales</taxon>
        <taxon>Hymenobacteraceae</taxon>
        <taxon>Pontibacter</taxon>
    </lineage>
</organism>
<dbReference type="Pfam" id="PF00300">
    <property type="entry name" value="His_Phos_1"/>
    <property type="match status" value="1"/>
</dbReference>
<protein>
    <submittedName>
        <fullName evidence="1">SixA phosphatase family protein</fullName>
    </submittedName>
</protein>
<dbReference type="RefSeq" id="WP_229957913.1">
    <property type="nucleotide sequence ID" value="NZ_JAJJWI010000002.1"/>
</dbReference>
<dbReference type="Proteomes" id="UP001597369">
    <property type="component" value="Unassembled WGS sequence"/>
</dbReference>
<proteinExistence type="predicted"/>
<evidence type="ECO:0000313" key="2">
    <source>
        <dbReference type="Proteomes" id="UP001597369"/>
    </source>
</evidence>
<dbReference type="SUPFAM" id="SSF53254">
    <property type="entry name" value="Phosphoglycerate mutase-like"/>
    <property type="match status" value="1"/>
</dbReference>
<reference evidence="2" key="1">
    <citation type="journal article" date="2019" name="Int. J. Syst. Evol. Microbiol.">
        <title>The Global Catalogue of Microorganisms (GCM) 10K type strain sequencing project: providing services to taxonomists for standard genome sequencing and annotation.</title>
        <authorList>
            <consortium name="The Broad Institute Genomics Platform"/>
            <consortium name="The Broad Institute Genome Sequencing Center for Infectious Disease"/>
            <person name="Wu L."/>
            <person name="Ma J."/>
        </authorList>
    </citation>
    <scope>NUCLEOTIDE SEQUENCE [LARGE SCALE GENOMIC DNA]</scope>
    <source>
        <strain evidence="2">JCM 16545</strain>
    </source>
</reference>
<keyword evidence="2" id="KW-1185">Reference proteome</keyword>
<comment type="caution">
    <text evidence="1">The sequence shown here is derived from an EMBL/GenBank/DDBJ whole genome shotgun (WGS) entry which is preliminary data.</text>
</comment>
<sequence length="160" mass="18297">MQRLLLICRHAETQDPYPLQPDFERELTQNGLLQAKRTGQWLREHFKTTDAILASPARRANVTAQQIAGRLYYDQEKIAFLPDLYNARETQLIQILSELPGEIKTVVLVGHNPGVTRLVRDLTSKLIGYLDPAEAVAVSIDLEKWEDVHYTTGQLIKQNY</sequence>
<name>A0ABW4WYL0_9BACT</name>
<dbReference type="Gene3D" id="3.40.50.1240">
    <property type="entry name" value="Phosphoglycerate mutase-like"/>
    <property type="match status" value="1"/>
</dbReference>